<comment type="function">
    <text evidence="6 8">Binds the lower part of the 30S subunit head. Binds mRNA in the 70S ribosome, positioning it for translation.</text>
</comment>
<dbReference type="InterPro" id="IPR001351">
    <property type="entry name" value="Ribosomal_uS3_C"/>
</dbReference>
<proteinExistence type="inferred from homology"/>
<dbReference type="SUPFAM" id="SSF54821">
    <property type="entry name" value="Ribosomal protein S3 C-terminal domain"/>
    <property type="match status" value="1"/>
</dbReference>
<evidence type="ECO:0000259" key="9">
    <source>
        <dbReference type="PROSITE" id="PS50823"/>
    </source>
</evidence>
<dbReference type="GO" id="GO:0003729">
    <property type="term" value="F:mRNA binding"/>
    <property type="evidence" value="ECO:0007669"/>
    <property type="project" value="UniProtKB-UniRule"/>
</dbReference>
<dbReference type="SUPFAM" id="SSF54814">
    <property type="entry name" value="Prokaryotic type KH domain (KH-domain type II)"/>
    <property type="match status" value="1"/>
</dbReference>
<dbReference type="GO" id="GO:0006412">
    <property type="term" value="P:translation"/>
    <property type="evidence" value="ECO:0007669"/>
    <property type="project" value="UniProtKB-UniRule"/>
</dbReference>
<gene>
    <name evidence="8" type="primary">rpsC</name>
    <name evidence="10" type="ORF">COX24_00430</name>
</gene>
<organism evidence="10 11">
    <name type="scientific">bacterium (Candidatus Gribaldobacteria) CG23_combo_of_CG06-09_8_20_14_all_37_87_8</name>
    <dbReference type="NCBI Taxonomy" id="2014278"/>
    <lineage>
        <taxon>Bacteria</taxon>
        <taxon>Candidatus Gribaldobacteria</taxon>
    </lineage>
</organism>
<dbReference type="CDD" id="cd02412">
    <property type="entry name" value="KH-II_30S_S3"/>
    <property type="match status" value="1"/>
</dbReference>
<sequence>MSHKVHPKIIQIRGIKDWLSRGFYYKHFPLYLKQDCEIRGYLKSKLPQGSVEEVIIERSQTVLKIIITTSRPALIIGRGGKGVEELKESLNQIIFKKPGPTGEIKSDIKIEILEVKNPWVSASLVAQWVQSQLEKKVPFRRVLKMALSKVAENKEIQGVKIEVSGRLNGVEISRREWLKKGRLPLQTIRAMIDYSSNEAHCSYGAIGIKVWLYKGDIFK</sequence>
<keyword evidence="5 8" id="KW-0687">Ribonucleoprotein</keyword>
<evidence type="ECO:0000256" key="2">
    <source>
        <dbReference type="ARBA" id="ARBA00022730"/>
    </source>
</evidence>
<evidence type="ECO:0000256" key="4">
    <source>
        <dbReference type="ARBA" id="ARBA00022980"/>
    </source>
</evidence>
<keyword evidence="2 8" id="KW-0699">rRNA-binding</keyword>
<dbReference type="InterPro" id="IPR015946">
    <property type="entry name" value="KH_dom-like_a/b"/>
</dbReference>
<comment type="subunit">
    <text evidence="8">Part of the 30S ribosomal subunit. Forms a tight complex with proteins S10 and S14.</text>
</comment>
<dbReference type="InterPro" id="IPR004087">
    <property type="entry name" value="KH_dom"/>
</dbReference>
<dbReference type="PROSITE" id="PS50823">
    <property type="entry name" value="KH_TYPE_2"/>
    <property type="match status" value="1"/>
</dbReference>
<dbReference type="Proteomes" id="UP000230447">
    <property type="component" value="Unassembled WGS sequence"/>
</dbReference>
<dbReference type="InterPro" id="IPR005704">
    <property type="entry name" value="Ribosomal_uS3_bac-typ"/>
</dbReference>
<dbReference type="InterPro" id="IPR004044">
    <property type="entry name" value="KH_dom_type_2"/>
</dbReference>
<dbReference type="Gene3D" id="3.30.300.20">
    <property type="match status" value="1"/>
</dbReference>
<dbReference type="Pfam" id="PF00189">
    <property type="entry name" value="Ribosomal_S3_C"/>
    <property type="match status" value="1"/>
</dbReference>
<dbReference type="PROSITE" id="PS50084">
    <property type="entry name" value="KH_TYPE_1"/>
    <property type="match status" value="1"/>
</dbReference>
<evidence type="ECO:0000256" key="5">
    <source>
        <dbReference type="ARBA" id="ARBA00023274"/>
    </source>
</evidence>
<keyword evidence="4 8" id="KW-0689">Ribosomal protein</keyword>
<reference evidence="10 11" key="1">
    <citation type="submission" date="2017-09" db="EMBL/GenBank/DDBJ databases">
        <title>Depth-based differentiation of microbial function through sediment-hosted aquifers and enrichment of novel symbionts in the deep terrestrial subsurface.</title>
        <authorList>
            <person name="Probst A.J."/>
            <person name="Ladd B."/>
            <person name="Jarett J.K."/>
            <person name="Geller-Mcgrath D.E."/>
            <person name="Sieber C.M."/>
            <person name="Emerson J.B."/>
            <person name="Anantharaman K."/>
            <person name="Thomas B.C."/>
            <person name="Malmstrom R."/>
            <person name="Stieglmeier M."/>
            <person name="Klingl A."/>
            <person name="Woyke T."/>
            <person name="Ryan C.M."/>
            <person name="Banfield J.F."/>
        </authorList>
    </citation>
    <scope>NUCLEOTIDE SEQUENCE [LARGE SCALE GENOMIC DNA]</scope>
    <source>
        <strain evidence="10">CG23_combo_of_CG06-09_8_20_14_all_37_87_8</strain>
    </source>
</reference>
<evidence type="ECO:0000256" key="6">
    <source>
        <dbReference type="ARBA" id="ARBA00024998"/>
    </source>
</evidence>
<evidence type="ECO:0000313" key="10">
    <source>
        <dbReference type="EMBL" id="PIP32028.1"/>
    </source>
</evidence>
<dbReference type="GO" id="GO:0019843">
    <property type="term" value="F:rRNA binding"/>
    <property type="evidence" value="ECO:0007669"/>
    <property type="project" value="UniProtKB-UniRule"/>
</dbReference>
<keyword evidence="3 8" id="KW-0694">RNA-binding</keyword>
<dbReference type="EMBL" id="PCSB01000009">
    <property type="protein sequence ID" value="PIP32028.1"/>
    <property type="molecule type" value="Genomic_DNA"/>
</dbReference>
<dbReference type="Pfam" id="PF07650">
    <property type="entry name" value="KH_2"/>
    <property type="match status" value="1"/>
</dbReference>
<name>A0A2G9ZI74_9BACT</name>
<dbReference type="InterPro" id="IPR036419">
    <property type="entry name" value="Ribosomal_S3_C_sf"/>
</dbReference>
<dbReference type="Gene3D" id="3.30.1140.32">
    <property type="entry name" value="Ribosomal protein S3, C-terminal domain"/>
    <property type="match status" value="1"/>
</dbReference>
<feature type="domain" description="KH type-2" evidence="9">
    <location>
        <begin position="38"/>
        <end position="116"/>
    </location>
</feature>
<dbReference type="GO" id="GO:0003735">
    <property type="term" value="F:structural constituent of ribosome"/>
    <property type="evidence" value="ECO:0007669"/>
    <property type="project" value="InterPro"/>
</dbReference>
<dbReference type="AlphaFoldDB" id="A0A2G9ZI74"/>
<dbReference type="PANTHER" id="PTHR11760">
    <property type="entry name" value="30S/40S RIBOSOMAL PROTEIN S3"/>
    <property type="match status" value="1"/>
</dbReference>
<comment type="similarity">
    <text evidence="1 8">Belongs to the universal ribosomal protein uS3 family.</text>
</comment>
<dbReference type="SMART" id="SM00322">
    <property type="entry name" value="KH"/>
    <property type="match status" value="1"/>
</dbReference>
<dbReference type="InterPro" id="IPR057258">
    <property type="entry name" value="Ribosomal_uS3"/>
</dbReference>
<dbReference type="FunFam" id="3.30.300.20:FF:000001">
    <property type="entry name" value="30S ribosomal protein S3"/>
    <property type="match status" value="1"/>
</dbReference>
<evidence type="ECO:0000256" key="8">
    <source>
        <dbReference type="HAMAP-Rule" id="MF_01309"/>
    </source>
</evidence>
<dbReference type="HAMAP" id="MF_01309_B">
    <property type="entry name" value="Ribosomal_uS3_B"/>
    <property type="match status" value="1"/>
</dbReference>
<dbReference type="GO" id="GO:0022627">
    <property type="term" value="C:cytosolic small ribosomal subunit"/>
    <property type="evidence" value="ECO:0007669"/>
    <property type="project" value="TreeGrafter"/>
</dbReference>
<comment type="caution">
    <text evidence="10">The sequence shown here is derived from an EMBL/GenBank/DDBJ whole genome shotgun (WGS) entry which is preliminary data.</text>
</comment>
<dbReference type="NCBIfam" id="TIGR01009">
    <property type="entry name" value="rpsC_bact"/>
    <property type="match status" value="1"/>
</dbReference>
<accession>A0A2G9ZI74</accession>
<protein>
    <recommendedName>
        <fullName evidence="7 8">Small ribosomal subunit protein uS3</fullName>
    </recommendedName>
</protein>
<evidence type="ECO:0000256" key="3">
    <source>
        <dbReference type="ARBA" id="ARBA00022884"/>
    </source>
</evidence>
<evidence type="ECO:0000256" key="7">
    <source>
        <dbReference type="ARBA" id="ARBA00035257"/>
    </source>
</evidence>
<evidence type="ECO:0000313" key="11">
    <source>
        <dbReference type="Proteomes" id="UP000230447"/>
    </source>
</evidence>
<evidence type="ECO:0000256" key="1">
    <source>
        <dbReference type="ARBA" id="ARBA00010761"/>
    </source>
</evidence>
<dbReference type="PANTHER" id="PTHR11760:SF19">
    <property type="entry name" value="SMALL RIBOSOMAL SUBUNIT PROTEIN US3C"/>
    <property type="match status" value="1"/>
</dbReference>
<dbReference type="InterPro" id="IPR009019">
    <property type="entry name" value="KH_sf_prok-type"/>
</dbReference>